<evidence type="ECO:0000256" key="1">
    <source>
        <dbReference type="ARBA" id="ARBA00004245"/>
    </source>
</evidence>
<dbReference type="CDD" id="cd01371">
    <property type="entry name" value="KISc_KIF3"/>
    <property type="match status" value="1"/>
</dbReference>
<comment type="similarity">
    <text evidence="9 10">Belongs to the TRAFAC class myosin-kinesin ATPase superfamily. Kinesin family.</text>
</comment>
<evidence type="ECO:0000256" key="2">
    <source>
        <dbReference type="ARBA" id="ARBA00022490"/>
    </source>
</evidence>
<comment type="caution">
    <text evidence="14">The sequence shown here is derived from an EMBL/GenBank/DDBJ whole genome shotgun (WGS) entry which is preliminary data.</text>
</comment>
<dbReference type="GO" id="GO:0000278">
    <property type="term" value="P:mitotic cell cycle"/>
    <property type="evidence" value="ECO:0007669"/>
    <property type="project" value="TreeGrafter"/>
</dbReference>
<evidence type="ECO:0000256" key="6">
    <source>
        <dbReference type="ARBA" id="ARBA00023054"/>
    </source>
</evidence>
<dbReference type="InterPro" id="IPR027417">
    <property type="entry name" value="P-loop_NTPase"/>
</dbReference>
<dbReference type="GO" id="GO:0005871">
    <property type="term" value="C:kinesin complex"/>
    <property type="evidence" value="ECO:0007669"/>
    <property type="project" value="UniProtKB-ARBA"/>
</dbReference>
<dbReference type="PROSITE" id="PS50067">
    <property type="entry name" value="KINESIN_MOTOR_2"/>
    <property type="match status" value="1"/>
</dbReference>
<keyword evidence="8" id="KW-0206">Cytoskeleton</keyword>
<feature type="domain" description="Kinesin motor" evidence="13">
    <location>
        <begin position="9"/>
        <end position="340"/>
    </location>
</feature>
<dbReference type="PANTHER" id="PTHR47968">
    <property type="entry name" value="CENTROMERE PROTEIN E"/>
    <property type="match status" value="1"/>
</dbReference>
<evidence type="ECO:0000256" key="11">
    <source>
        <dbReference type="SAM" id="Coils"/>
    </source>
</evidence>
<feature type="binding site" evidence="9">
    <location>
        <begin position="96"/>
        <end position="103"/>
    </location>
    <ligand>
        <name>ATP</name>
        <dbReference type="ChEBI" id="CHEBI:30616"/>
    </ligand>
</feature>
<dbReference type="SUPFAM" id="SSF52540">
    <property type="entry name" value="P-loop containing nucleoside triphosphate hydrolases"/>
    <property type="match status" value="1"/>
</dbReference>
<evidence type="ECO:0000256" key="4">
    <source>
        <dbReference type="ARBA" id="ARBA00022741"/>
    </source>
</evidence>
<dbReference type="GO" id="GO:0005737">
    <property type="term" value="C:cytoplasm"/>
    <property type="evidence" value="ECO:0007669"/>
    <property type="project" value="UniProtKB-ARBA"/>
</dbReference>
<evidence type="ECO:0000259" key="13">
    <source>
        <dbReference type="PROSITE" id="PS50067"/>
    </source>
</evidence>
<evidence type="ECO:0000313" key="14">
    <source>
        <dbReference type="EMBL" id="KAG7460788.1"/>
    </source>
</evidence>
<dbReference type="GO" id="GO:0008017">
    <property type="term" value="F:microtubule binding"/>
    <property type="evidence" value="ECO:0007669"/>
    <property type="project" value="InterPro"/>
</dbReference>
<reference evidence="14" key="1">
    <citation type="submission" date="2021-01" db="EMBL/GenBank/DDBJ databases">
        <authorList>
            <person name="Zahm M."/>
            <person name="Roques C."/>
            <person name="Cabau C."/>
            <person name="Klopp C."/>
            <person name="Donnadieu C."/>
            <person name="Jouanno E."/>
            <person name="Lampietro C."/>
            <person name="Louis A."/>
            <person name="Herpin A."/>
            <person name="Echchiki A."/>
            <person name="Berthelot C."/>
            <person name="Parey E."/>
            <person name="Roest-Crollius H."/>
            <person name="Braasch I."/>
            <person name="Postlethwait J."/>
            <person name="Bobe J."/>
            <person name="Montfort J."/>
            <person name="Bouchez O."/>
            <person name="Begum T."/>
            <person name="Mejri S."/>
            <person name="Adams A."/>
            <person name="Chen W.-J."/>
            <person name="Guiguen Y."/>
        </authorList>
    </citation>
    <scope>NUCLEOTIDE SEQUENCE</scope>
    <source>
        <strain evidence="14">YG-15Mar2019-1</strain>
        <tissue evidence="14">Brain</tissue>
    </source>
</reference>
<feature type="compositionally biased region" description="Acidic residues" evidence="12">
    <location>
        <begin position="392"/>
        <end position="406"/>
    </location>
</feature>
<dbReference type="PROSITE" id="PS00411">
    <property type="entry name" value="KINESIN_MOTOR_1"/>
    <property type="match status" value="1"/>
</dbReference>
<feature type="coiled-coil region" evidence="11">
    <location>
        <begin position="438"/>
        <end position="581"/>
    </location>
</feature>
<proteinExistence type="inferred from homology"/>
<comment type="subcellular location">
    <subcellularLocation>
        <location evidence="1">Cytoplasm</location>
        <location evidence="1">Cytoskeleton</location>
    </subcellularLocation>
</comment>
<sequence>MSKIKNCETVKVVVRCRPLNRKEEATGYESIVDMDVKLGQVALRNPKAPPGELLKTFTFDAVYDASSKQSDLYDETVRPLIDSVLLGFNGTIFAYGQTGTGKTYTMQGLWMDPEKRGIIPNSFEHIFTHISRSQNQQYLVRASYLEIYQEEIRDLLCKDHTKKLELKENPDSGVYIKDLSSFVTKNVKEIEHVMNVGNQTRSIGFTNMNEHSSRSHAIFVITVECSEMGPDGENHIRVGKLNLVDLAGSERQSKTGVQGERLKEATKINLSLSALGNVISALVDGKSTHIPYRDSKLTRLLQDSLGGNAKTIMVATLGPASYNYEETVTTLRYANRAKNIKNKPRVNEDPKDALLREFQEEIARLKAQLDKRGLLTKKRRRNSRRLKKGVDGEEATDGEGDEETDESVEKDVEDYMKEQQEKLELEKAAIRDDRSLVAEEKQKLLDEKEKMMIDLRKEQEATEMLTAKFKAMESKLLVGGKNIIDHTNEQQKMLELKRQEIAEQTRREREIQQQMLAQDEETLELRETYSSLQQEVELKTKKLKKLYAKLQSVKAEIQDVNDEHVKTRQELEQTQNELTRELKFKYLIIENFIPPEEKNKIMNRLVFDSEEDQWKFQPLVPAENKFIQMKRRPASAVGYKRPISQYARVAIAMGAHSRYRAENIMFLELDMTPPTMFHLDFPKAHTEQDLALQLGRDLLLDNATYRERAAAARVRKSRSWCQAPRAISSSSSTCSLTSGVQYLAHTQGATAASSHP</sequence>
<feature type="region of interest" description="Disordered" evidence="12">
    <location>
        <begin position="380"/>
        <end position="411"/>
    </location>
</feature>
<dbReference type="InterPro" id="IPR036961">
    <property type="entry name" value="Kinesin_motor_dom_sf"/>
</dbReference>
<accession>A0A9D3PHX4</accession>
<evidence type="ECO:0000256" key="5">
    <source>
        <dbReference type="ARBA" id="ARBA00022840"/>
    </source>
</evidence>
<dbReference type="GO" id="GO:0060271">
    <property type="term" value="P:cilium assembly"/>
    <property type="evidence" value="ECO:0007669"/>
    <property type="project" value="UniProtKB-ARBA"/>
</dbReference>
<dbReference type="InterPro" id="IPR001752">
    <property type="entry name" value="Kinesin_motor_dom"/>
</dbReference>
<evidence type="ECO:0000313" key="15">
    <source>
        <dbReference type="Proteomes" id="UP001046870"/>
    </source>
</evidence>
<evidence type="ECO:0000256" key="7">
    <source>
        <dbReference type="ARBA" id="ARBA00023175"/>
    </source>
</evidence>
<evidence type="ECO:0000256" key="3">
    <source>
        <dbReference type="ARBA" id="ARBA00022701"/>
    </source>
</evidence>
<dbReference type="GO" id="GO:0005874">
    <property type="term" value="C:microtubule"/>
    <property type="evidence" value="ECO:0007669"/>
    <property type="project" value="UniProtKB-KW"/>
</dbReference>
<dbReference type="GO" id="GO:0003777">
    <property type="term" value="F:microtubule motor activity"/>
    <property type="evidence" value="ECO:0007669"/>
    <property type="project" value="InterPro"/>
</dbReference>
<evidence type="ECO:0000256" key="12">
    <source>
        <dbReference type="SAM" id="MobiDB-lite"/>
    </source>
</evidence>
<evidence type="ECO:0000256" key="8">
    <source>
        <dbReference type="ARBA" id="ARBA00023212"/>
    </source>
</evidence>
<evidence type="ECO:0000256" key="9">
    <source>
        <dbReference type="PROSITE-ProRule" id="PRU00283"/>
    </source>
</evidence>
<evidence type="ECO:0000256" key="10">
    <source>
        <dbReference type="RuleBase" id="RU000394"/>
    </source>
</evidence>
<organism evidence="14 15">
    <name type="scientific">Megalops atlanticus</name>
    <name type="common">Tarpon</name>
    <name type="synonym">Clupea gigantea</name>
    <dbReference type="NCBI Taxonomy" id="7932"/>
    <lineage>
        <taxon>Eukaryota</taxon>
        <taxon>Metazoa</taxon>
        <taxon>Chordata</taxon>
        <taxon>Craniata</taxon>
        <taxon>Vertebrata</taxon>
        <taxon>Euteleostomi</taxon>
        <taxon>Actinopterygii</taxon>
        <taxon>Neopterygii</taxon>
        <taxon>Teleostei</taxon>
        <taxon>Elopiformes</taxon>
        <taxon>Megalopidae</taxon>
        <taxon>Megalops</taxon>
    </lineage>
</organism>
<dbReference type="InterPro" id="IPR019821">
    <property type="entry name" value="Kinesin_motor_CS"/>
</dbReference>
<keyword evidence="7 9" id="KW-0505">Motor protein</keyword>
<dbReference type="PRINTS" id="PR00380">
    <property type="entry name" value="KINESINHEAVY"/>
</dbReference>
<dbReference type="InterPro" id="IPR027640">
    <property type="entry name" value="Kinesin-like_fam"/>
</dbReference>
<dbReference type="Proteomes" id="UP001046870">
    <property type="component" value="Chromosome 18"/>
</dbReference>
<dbReference type="SMART" id="SM00129">
    <property type="entry name" value="KISc"/>
    <property type="match status" value="1"/>
</dbReference>
<name>A0A9D3PHX4_MEGAT</name>
<dbReference type="PANTHER" id="PTHR47968:SF76">
    <property type="entry name" value="KINESIN-LIKE PROTEIN"/>
    <property type="match status" value="1"/>
</dbReference>
<keyword evidence="4 9" id="KW-0547">Nucleotide-binding</keyword>
<dbReference type="Gene3D" id="3.40.850.10">
    <property type="entry name" value="Kinesin motor domain"/>
    <property type="match status" value="1"/>
</dbReference>
<keyword evidence="15" id="KW-1185">Reference proteome</keyword>
<keyword evidence="5 9" id="KW-0067">ATP-binding</keyword>
<gene>
    <name evidence="14" type="ORF">MATL_G00202590</name>
</gene>
<keyword evidence="2" id="KW-0963">Cytoplasm</keyword>
<dbReference type="EMBL" id="JAFDVH010000018">
    <property type="protein sequence ID" value="KAG7460788.1"/>
    <property type="molecule type" value="Genomic_DNA"/>
</dbReference>
<dbReference type="GO" id="GO:0005524">
    <property type="term" value="F:ATP binding"/>
    <property type="evidence" value="ECO:0007669"/>
    <property type="project" value="UniProtKB-UniRule"/>
</dbReference>
<keyword evidence="3 10" id="KW-0493">Microtubule</keyword>
<dbReference type="FunFam" id="3.40.850.10:FF:000017">
    <property type="entry name" value="Kinesin-like protein"/>
    <property type="match status" value="1"/>
</dbReference>
<protein>
    <recommendedName>
        <fullName evidence="10">Kinesin-like protein</fullName>
    </recommendedName>
</protein>
<dbReference type="Pfam" id="PF00225">
    <property type="entry name" value="Kinesin"/>
    <property type="match status" value="1"/>
</dbReference>
<keyword evidence="6 11" id="KW-0175">Coiled coil</keyword>
<dbReference type="AlphaFoldDB" id="A0A9D3PHX4"/>
<dbReference type="OrthoDB" id="3176171at2759"/>
<dbReference type="GO" id="GO:0007018">
    <property type="term" value="P:microtubule-based movement"/>
    <property type="evidence" value="ECO:0007669"/>
    <property type="project" value="InterPro"/>
</dbReference>